<evidence type="ECO:0000256" key="2">
    <source>
        <dbReference type="ARBA" id="ARBA00022729"/>
    </source>
</evidence>
<dbReference type="CDD" id="cd01071">
    <property type="entry name" value="PBP2_PhnD_like"/>
    <property type="match status" value="1"/>
</dbReference>
<keyword evidence="2 3" id="KW-0732">Signal</keyword>
<organism evidence="4 5">
    <name type="scientific">Nocardiopsis akebiae</name>
    <dbReference type="NCBI Taxonomy" id="2831968"/>
    <lineage>
        <taxon>Bacteria</taxon>
        <taxon>Bacillati</taxon>
        <taxon>Actinomycetota</taxon>
        <taxon>Actinomycetes</taxon>
        <taxon>Streptosporangiales</taxon>
        <taxon>Nocardiopsidaceae</taxon>
        <taxon>Nocardiopsis</taxon>
    </lineage>
</organism>
<comment type="similarity">
    <text evidence="1">Belongs to the phosphate/phosphite/phosphonate binding protein family.</text>
</comment>
<protein>
    <submittedName>
        <fullName evidence="4">Phosphate/phosphite/phosphonate ABC transporter substrate-binding protein</fullName>
    </submittedName>
</protein>
<dbReference type="PANTHER" id="PTHR35841:SF1">
    <property type="entry name" value="PHOSPHONATES-BINDING PERIPLASMIC PROTEIN"/>
    <property type="match status" value="1"/>
</dbReference>
<accession>A0ABX8C843</accession>
<gene>
    <name evidence="4" type="ORF">KGD83_08795</name>
</gene>
<evidence type="ECO:0000256" key="1">
    <source>
        <dbReference type="ARBA" id="ARBA00007162"/>
    </source>
</evidence>
<keyword evidence="5" id="KW-1185">Reference proteome</keyword>
<sequence>MPGKLSRTTALCAVALTLALATACGGASSAESASDPDTLVLGLIPNENAASLNASYEPLADLIADASGKEVDLQVMTNYAALIEAQRAGTVHIAMYGPFSYVLARDSGVDISPMAAELYEEGGNPSYHSYMVTRADSGISELADLRGKTVCFVDPNSTSGRLYPLAGLMEAGLSEGDYTERFSGGHDASLLAVRDGECDAGAVRDLLYDEVLPEQEGIDHDDYTVIWTSDPVVNSPLAILNSLDPELRDAITEAVLERGNADALGVDDIAGYWGFTEADDSFYDPIREICQITEAEACETG</sequence>
<dbReference type="PANTHER" id="PTHR35841">
    <property type="entry name" value="PHOSPHONATES-BINDING PERIPLASMIC PROTEIN"/>
    <property type="match status" value="1"/>
</dbReference>
<evidence type="ECO:0000313" key="5">
    <source>
        <dbReference type="Proteomes" id="UP000678016"/>
    </source>
</evidence>
<dbReference type="Proteomes" id="UP000678016">
    <property type="component" value="Chromosome"/>
</dbReference>
<dbReference type="RefSeq" id="WP_212643337.1">
    <property type="nucleotide sequence ID" value="NZ_CP074132.1"/>
</dbReference>
<reference evidence="5" key="1">
    <citation type="submission" date="2021-05" db="EMBL/GenBank/DDBJ databases">
        <title>Direct Submission.</title>
        <authorList>
            <person name="Li K."/>
            <person name="Gao J."/>
        </authorList>
    </citation>
    <scope>NUCLEOTIDE SEQUENCE [LARGE SCALE GENOMIC DNA]</scope>
    <source>
        <strain evidence="5">HDS12</strain>
    </source>
</reference>
<dbReference type="SUPFAM" id="SSF53850">
    <property type="entry name" value="Periplasmic binding protein-like II"/>
    <property type="match status" value="1"/>
</dbReference>
<evidence type="ECO:0000313" key="4">
    <source>
        <dbReference type="EMBL" id="QUX30586.1"/>
    </source>
</evidence>
<feature type="chain" id="PRO_5046012832" evidence="3">
    <location>
        <begin position="30"/>
        <end position="301"/>
    </location>
</feature>
<dbReference type="Gene3D" id="3.40.190.10">
    <property type="entry name" value="Periplasmic binding protein-like II"/>
    <property type="match status" value="2"/>
</dbReference>
<name>A0ABX8C843_9ACTN</name>
<feature type="signal peptide" evidence="3">
    <location>
        <begin position="1"/>
        <end position="29"/>
    </location>
</feature>
<proteinExistence type="inferred from homology"/>
<dbReference type="NCBIfam" id="TIGR01098">
    <property type="entry name" value="3A0109s03R"/>
    <property type="match status" value="1"/>
</dbReference>
<dbReference type="InterPro" id="IPR005770">
    <property type="entry name" value="PhnD"/>
</dbReference>
<dbReference type="EMBL" id="CP074132">
    <property type="protein sequence ID" value="QUX30586.1"/>
    <property type="molecule type" value="Genomic_DNA"/>
</dbReference>
<dbReference type="Pfam" id="PF12974">
    <property type="entry name" value="Phosphonate-bd"/>
    <property type="match status" value="1"/>
</dbReference>
<dbReference type="PROSITE" id="PS51257">
    <property type="entry name" value="PROKAR_LIPOPROTEIN"/>
    <property type="match status" value="1"/>
</dbReference>
<evidence type="ECO:0000256" key="3">
    <source>
        <dbReference type="SAM" id="SignalP"/>
    </source>
</evidence>